<organism evidence="3 4">
    <name type="scientific">Pristionchus pacificus</name>
    <name type="common">Parasitic nematode worm</name>
    <dbReference type="NCBI Taxonomy" id="54126"/>
    <lineage>
        <taxon>Eukaryota</taxon>
        <taxon>Metazoa</taxon>
        <taxon>Ecdysozoa</taxon>
        <taxon>Nematoda</taxon>
        <taxon>Chromadorea</taxon>
        <taxon>Rhabditida</taxon>
        <taxon>Rhabditina</taxon>
        <taxon>Diplogasteromorpha</taxon>
        <taxon>Diplogasteroidea</taxon>
        <taxon>Neodiplogasteridae</taxon>
        <taxon>Pristionchus</taxon>
    </lineage>
</organism>
<sequence>MTDDDSVLTILNITDVLITPVYEKDKLYLVSSLTLLLTWVIFASLYFSRFLGIMMSSLVNYYMRFAKIDGSLSICSFSISPLAGKIAFRGFVYACDDYSVRLNDGFILLAYWKFMPNTRAAKCCTSRLSIHINGLQIYVYNQLSRYREVAKVLRMFNVMCEEVKTEVAREEKSSYGMDRFWSFVGVVKVSITSGKVVLGNPLLPYMMVLNLENLKSTILLEESKKDKKLVNCKCAMENVRIVVLKHPSFVGSCGDPPRTMGDGFIVMQTAELTLVYFDDILGREGGLEQGLGEEDRPVWESIWRFGHNTQFAYGGWAERQRCAITSFFFPPLSGMAAVTEMPKNGQKRIRIVHEARISLLHDATLDIYFTRGEELENIQTRLQAGSSVDATVWWITKEEGFKWSCKGALLNIQSTTTLIHSPFLNVETFSFEMVALYPRVSNAKQSWNIDLNLSKASVHFVAEHISFLSELSSQWIGDEAADLCAFVPFIMVINLEVHDFEIFLLLNEGNWIDKKVIEDNWMGAVAGNCLSMKAVMPFDDFMPEMMKMTYDLKIRGDVALRMNLPQSRVGSAVYSSLLNHGPEMNCRPSRAGRSTNKRTDWMELWRTEGVDVLIDYAYHPIMGLFNSELPTEVVKDWVPKRVNHPFELASDKVQVNVDVHSSELIASGTLIRFVISLIENYCSSYDKLTEVGGGEEGEKKIPFWRGEAVIERLRPMAIIFSLRLHHLRAFCMGHSTDKTNTMEVICEQIEVEVDKNKERSMIQVSLGGCVARLRDENTLIKDGLISLSSMQVRGEGIFSPLGVSLDMASVEYSWTLQLIIGSITANASAAQMVRLVEFVDSMITQIVLEDDKKRIPHRLTRCQHGSISVCCRESSRRVCPSDSFLQLRIIRISVDRVNAIIWDENTNVLVEGETFRLRICNWKTLHVGFALKNISARLLMNIIGDKCIDTANFTLNDTDLLIKMKERGWDEEKERREWVKKHDELTKRIPIVWKDINDGMCACTGSHRLFGYEDIVGLKWKTNVNLAVVEKLEKECMKYMESIVRRGEYACISQPRAVYMGRKRSKETPSSASSFHSFSNENRLEICESYGKIVDTWSVKNMGEDLPELGLKGEIEEWIGKHTIHAFKIKDGIGEGRLVTKNYCGKKKEMESENGSNVVFVQGIVATEINMSVTPLGLEGCEEMMESILKTMKRIPVGYHVQNLFTKCADGGHIHPVLPEGSIRDSGESIMDSLVVNLSLDRLNMSLLSSPFPSSSYPSIYILSIDHSQLLTNRRDRTEYTMSMNSITGQLLVLSFNEEMIRHKEKESTLEARVEWIRGQKVEEGVNKWRTIVEFHLPQPSASFDRPRRNDEVHLINIDVANMRVVVMVRESPRGDVVYSLLSPTVNQWNNSLNGFISKMKKMKSDFTNYRQWRLVKLLLVSNAVKDNLLKDKGTVKGEMARVRAQATLPSCPSCFLSLLLLKHISSEESIDMEDIPFNYMENPVRKQALMVALSNWQSPIAPFIPIGRDVNVKDFEMDEETEKEREGSEKKKNADESIPKNGQGVGGATDLYHYLRSHRKDKKKKEKEERSLVNVDPHVFFYSWYNNLALDETVIDGLRSLRLKGRLSIGNIEIGVVETRTDGVYSAHSFSILSHSNNPLLTVEKLSISLDMDMKVTSDRKLGLPSHMTLNVSSETRVNRVQLRFAVATFSLMRELGLMGKEASRIWNENGEKMKKDEYKEEEKDSIPLPQWIMEMKNNMKGRYVRLSEKRSRAAKMKSEIFVSAKGTISETRIDTTIFQLCGTFAVENTKAHAQLSRISGNEVEGTMEAETKKGSITLIHLPLTGKNDECTDIMGGVIHEAKLSVKKKRKEKTNVSMRVNSLHADVIMGVISFMDLVEEVGRQVSSKSNGLSFNEKEASKIRESSPSAIWMNGVSSSNPASALPDLIFKLSLGSIELGARLTKNVKTTLKIEKPSAEGILGLSPRVSARIDEYRLIVDALGEQLRLPLPKVQSLIMWRRNEDGPGMEGFTPKKGHFLDILLSIGSVSHIFPTDVLNAVLYMEMALRAEIKKFKTEMGTRKCQTSAIGGATCELAESSEEIKRTKDEIKEKYDRKGQRGLMFALRIECSNEPWLSLCSTTPANTGVQLQINTILVWKTKSDRLLGSVRMQTELRLGQILSTMTDMDRFASFSTQLSLERKEGAENGTDTFNCNLTRPLLIVHPRGIERAILLWLHCKDSFDRWNMDRREKGLLSGIEIGKDSESGVVFTPSRSSLPQSSTVHDVSLSLLIIDFSLRVPLTVESCLLLVLKKADAALAIRTHFAFRASFDAFKVTILESVTQEAMLDYADYSDEDPRSNFIFFPKGVLELGSEASSSSIEGGAAARVKVKGGMSGMIVDVDHRVGRLSKLLISAFSSLGQGQGEFGEEMSSSVPSLASAISSSDEEDLLVQMKKLDANEDREKWLERKIRDQSDLVKAFVDCNASAAKVEEERKVLRKMENARLKYFMAKIRSGDSDDKGKTNKEMESRTVISNSLEKVKMNISAELNIASGKCSLRTPTLTSRSSTRDFGTRMTGKQPQTSSTLTLTTIIIPSVSANGVYHSGRERERGSLHLAISLQSIPAPQILTPHMADFVEMMLEPLPSSWNRSDDGHSLSSLPSHSSSPSPPSHYSIIDTNTLPFDFLILLNVDASEIKFLGQQPRSSAADCRLQLPSLSLAASSRLLSDRRISLDVSASLSKFSLSVYSPHQTSNHDALSLSLDHLAFVVSRSKNAGVERENRVEMIVTVSIGNAVIAYDGRRINELVSFPKPWYRAAVVRRIFFGDKYMQPRELPKEMHRDIRSEKRWRTKIVIGVRWKELEVKIQMGNTMGAVSLNIRTGEFRTLIEMSSEGEMNGDAMMALDVCRLNAIGGAIGGDISLKKLTVKCRHTNGPKIAPTNSMRLELKEMVTRLEWMSRTILLAEATLPSLSFCDIWTHSRVDNEVREAVMSMNASISWKSLQLVITSSTAGDVEKMIWKLITFFKDQLRSSKMMWETAIAETSRDIGKEGKKEKEAEEENYGVGIGYWQSLLDMMINIQHGGLLPFPVGDGATFLRTSIHVAGDSFSMVLMNGEIGSTSWALFHFQLPSLLFSTQSCLKFRGQAEEKELIRLVVQRAVIALGKSGEKNDKQAVVTRVQCKGVGMTSSNNTREMLDALIVDALKGGKGNDKSCLDLFQFPTLEAVYQSDQEEETIGVEDDEEERVKEVSTSSFIALLTISVKSTFTCQFYGVVSIQTELNAQLGFLPDLVNSYKKKESVAKSEMKSDKVELARDERMHKIGFIDKFRWEPPVIDEVLKKLQIFDHRNTIPKVLQRSLMDSLDKTSAIILKQLLKFAAENKPSNLSSNYRFIDFF</sequence>
<name>A0A2A6BII0_PRIPA</name>
<feature type="region of interest" description="Disordered" evidence="1">
    <location>
        <begin position="1518"/>
        <end position="1549"/>
    </location>
</feature>
<evidence type="ECO:0000256" key="2">
    <source>
        <dbReference type="SAM" id="Phobius"/>
    </source>
</evidence>
<feature type="region of interest" description="Disordered" evidence="1">
    <location>
        <begin position="2538"/>
        <end position="2562"/>
    </location>
</feature>
<dbReference type="Proteomes" id="UP000005239">
    <property type="component" value="Unassembled WGS sequence"/>
</dbReference>
<evidence type="ECO:0000313" key="3">
    <source>
        <dbReference type="EnsemblMetazoa" id="PPA12721.1"/>
    </source>
</evidence>
<feature type="compositionally biased region" description="Low complexity" evidence="1">
    <location>
        <begin position="2634"/>
        <end position="2644"/>
    </location>
</feature>
<proteinExistence type="predicted"/>
<keyword evidence="2" id="KW-1133">Transmembrane helix</keyword>
<dbReference type="GO" id="GO:0048488">
    <property type="term" value="P:synaptic vesicle endocytosis"/>
    <property type="evidence" value="ECO:0000318"/>
    <property type="project" value="GO_Central"/>
</dbReference>
<dbReference type="InterPro" id="IPR047104">
    <property type="entry name" value="BLTP1_N"/>
</dbReference>
<dbReference type="InterPro" id="IPR033616">
    <property type="entry name" value="BLTP1"/>
</dbReference>
<accession>A0A8R1U8V1</accession>
<dbReference type="OrthoDB" id="10051416at2759"/>
<keyword evidence="2" id="KW-0812">Transmembrane</keyword>
<dbReference type="Pfam" id="PF25040">
    <property type="entry name" value="BLTP1_C"/>
    <property type="match status" value="2"/>
</dbReference>
<keyword evidence="2" id="KW-0472">Membrane</keyword>
<dbReference type="PANTHER" id="PTHR31640:SF1">
    <property type="entry name" value="BRIDGE-LIKE LIPID TRANSFER PROTEIN FAMILY MEMBER 1"/>
    <property type="match status" value="1"/>
</dbReference>
<reference evidence="3" key="2">
    <citation type="submission" date="2022-06" db="UniProtKB">
        <authorList>
            <consortium name="EnsemblMetazoa"/>
        </authorList>
    </citation>
    <scope>IDENTIFICATION</scope>
    <source>
        <strain evidence="3">PS312</strain>
    </source>
</reference>
<protein>
    <submittedName>
        <fullName evidence="3">Lpd-3</fullName>
    </submittedName>
</protein>
<dbReference type="GO" id="GO:0098793">
    <property type="term" value="C:presynapse"/>
    <property type="evidence" value="ECO:0007669"/>
    <property type="project" value="GOC"/>
</dbReference>
<gene>
    <name evidence="3" type="primary">WBGene00102275</name>
</gene>
<keyword evidence="4" id="KW-1185">Reference proteome</keyword>
<reference evidence="4" key="1">
    <citation type="journal article" date="2008" name="Nat. Genet.">
        <title>The Pristionchus pacificus genome provides a unique perspective on nematode lifestyle and parasitism.</title>
        <authorList>
            <person name="Dieterich C."/>
            <person name="Clifton S.W."/>
            <person name="Schuster L.N."/>
            <person name="Chinwalla A."/>
            <person name="Delehaunty K."/>
            <person name="Dinkelacker I."/>
            <person name="Fulton L."/>
            <person name="Fulton R."/>
            <person name="Godfrey J."/>
            <person name="Minx P."/>
            <person name="Mitreva M."/>
            <person name="Roeseler W."/>
            <person name="Tian H."/>
            <person name="Witte H."/>
            <person name="Yang S.P."/>
            <person name="Wilson R.K."/>
            <person name="Sommer R.J."/>
        </authorList>
    </citation>
    <scope>NUCLEOTIDE SEQUENCE [LARGE SCALE GENOMIC DNA]</scope>
    <source>
        <strain evidence="4">PS312</strain>
    </source>
</reference>
<feature type="compositionally biased region" description="Basic and acidic residues" evidence="1">
    <location>
        <begin position="1523"/>
        <end position="1539"/>
    </location>
</feature>
<dbReference type="SMART" id="SM01220">
    <property type="entry name" value="FSA_C"/>
    <property type="match status" value="1"/>
</dbReference>
<feature type="region of interest" description="Disordered" evidence="1">
    <location>
        <begin position="2629"/>
        <end position="2649"/>
    </location>
</feature>
<evidence type="ECO:0000313" key="4">
    <source>
        <dbReference type="Proteomes" id="UP000005239"/>
    </source>
</evidence>
<dbReference type="PANTHER" id="PTHR31640">
    <property type="entry name" value="TRANSMEMBRANE PROTEIN KIAA1109"/>
    <property type="match status" value="1"/>
</dbReference>
<dbReference type="EnsemblMetazoa" id="PPA12721.1">
    <property type="protein sequence ID" value="PPA12721.1"/>
    <property type="gene ID" value="WBGene00102275"/>
</dbReference>
<evidence type="ECO:0000256" key="1">
    <source>
        <dbReference type="SAM" id="MobiDB-lite"/>
    </source>
</evidence>
<accession>A0A2A6BII0</accession>
<dbReference type="InterPro" id="IPR056742">
    <property type="entry name" value="BLTP1_C"/>
</dbReference>
<dbReference type="Pfam" id="PF20413">
    <property type="entry name" value="BLTP1_N"/>
    <property type="match status" value="1"/>
</dbReference>
<feature type="transmembrane region" description="Helical" evidence="2">
    <location>
        <begin position="27"/>
        <end position="47"/>
    </location>
</feature>